<dbReference type="Pfam" id="PF01128">
    <property type="entry name" value="IspD"/>
    <property type="match status" value="1"/>
</dbReference>
<sequence length="81" mass="8385">MAGGTGTRMGAGMPKQFLLLRGAPVLLHTLRRFAEPALAVAEIIVVLPADQLATWQALCAEHWRGYSAPAGGGGPHAAGPR</sequence>
<evidence type="ECO:0000256" key="1">
    <source>
        <dbReference type="ARBA" id="ARBA00022679"/>
    </source>
</evidence>
<keyword evidence="2" id="KW-0548">Nucleotidyltransferase</keyword>
<evidence type="ECO:0000256" key="2">
    <source>
        <dbReference type="ARBA" id="ARBA00022695"/>
    </source>
</evidence>
<dbReference type="SUPFAM" id="SSF53448">
    <property type="entry name" value="Nucleotide-diphospho-sugar transferases"/>
    <property type="match status" value="1"/>
</dbReference>
<dbReference type="Proteomes" id="UP000177506">
    <property type="component" value="Unassembled WGS sequence"/>
</dbReference>
<organism evidence="3 4">
    <name type="scientific">Hymenobacter coccineus</name>
    <dbReference type="NCBI Taxonomy" id="1908235"/>
    <lineage>
        <taxon>Bacteria</taxon>
        <taxon>Pseudomonadati</taxon>
        <taxon>Bacteroidota</taxon>
        <taxon>Cytophagia</taxon>
        <taxon>Cytophagales</taxon>
        <taxon>Hymenobacteraceae</taxon>
        <taxon>Hymenobacter</taxon>
    </lineage>
</organism>
<dbReference type="InterPro" id="IPR034683">
    <property type="entry name" value="IspD/TarI"/>
</dbReference>
<protein>
    <recommendedName>
        <fullName evidence="5">2-C-methyl-D-erythritol 4-phosphate cytidylyltransferase</fullName>
    </recommendedName>
</protein>
<name>A0A1G1THT5_9BACT</name>
<dbReference type="EMBL" id="MDZA01000149">
    <property type="protein sequence ID" value="OGX90425.1"/>
    <property type="molecule type" value="Genomic_DNA"/>
</dbReference>
<dbReference type="GO" id="GO:0050518">
    <property type="term" value="F:2-C-methyl-D-erythritol 4-phosphate cytidylyltransferase activity"/>
    <property type="evidence" value="ECO:0007669"/>
    <property type="project" value="TreeGrafter"/>
</dbReference>
<evidence type="ECO:0008006" key="5">
    <source>
        <dbReference type="Google" id="ProtNLM"/>
    </source>
</evidence>
<dbReference type="RefSeq" id="WP_070743040.1">
    <property type="nucleotide sequence ID" value="NZ_MDZA01000149.1"/>
</dbReference>
<dbReference type="InterPro" id="IPR050088">
    <property type="entry name" value="IspD/TarI_cytidylyltransf_bact"/>
</dbReference>
<dbReference type="PANTHER" id="PTHR32125:SF4">
    <property type="entry name" value="2-C-METHYL-D-ERYTHRITOL 4-PHOSPHATE CYTIDYLYLTRANSFERASE, CHLOROPLASTIC"/>
    <property type="match status" value="1"/>
</dbReference>
<dbReference type="PANTHER" id="PTHR32125">
    <property type="entry name" value="2-C-METHYL-D-ERYTHRITOL 4-PHOSPHATE CYTIDYLYLTRANSFERASE, CHLOROPLASTIC"/>
    <property type="match status" value="1"/>
</dbReference>
<dbReference type="AlphaFoldDB" id="A0A1G1THT5"/>
<keyword evidence="1" id="KW-0808">Transferase</keyword>
<gene>
    <name evidence="3" type="ORF">BEN49_22825</name>
</gene>
<evidence type="ECO:0000313" key="4">
    <source>
        <dbReference type="Proteomes" id="UP000177506"/>
    </source>
</evidence>
<dbReference type="InterPro" id="IPR029044">
    <property type="entry name" value="Nucleotide-diphossugar_trans"/>
</dbReference>
<accession>A0A1G1THT5</accession>
<evidence type="ECO:0000313" key="3">
    <source>
        <dbReference type="EMBL" id="OGX90425.1"/>
    </source>
</evidence>
<keyword evidence="4" id="KW-1185">Reference proteome</keyword>
<comment type="caution">
    <text evidence="3">The sequence shown here is derived from an EMBL/GenBank/DDBJ whole genome shotgun (WGS) entry which is preliminary data.</text>
</comment>
<dbReference type="Gene3D" id="3.90.550.10">
    <property type="entry name" value="Spore Coat Polysaccharide Biosynthesis Protein SpsA, Chain A"/>
    <property type="match status" value="1"/>
</dbReference>
<reference evidence="3 4" key="1">
    <citation type="submission" date="2016-08" db="EMBL/GenBank/DDBJ databases">
        <title>Hymenobacter coccineus sp. nov., Hymenobacter lapidarius sp. nov. and Hymenobacter glacialis sp. nov., isolated from Antarctic soil.</title>
        <authorList>
            <person name="Sedlacek I."/>
            <person name="Kralova S."/>
            <person name="Kyrova K."/>
            <person name="Maslanova I."/>
            <person name="Stankova E."/>
            <person name="Vrbovska V."/>
            <person name="Nemec M."/>
            <person name="Bartak M."/>
            <person name="Svec P."/>
            <person name="Busse H.-J."/>
            <person name="Pantucek R."/>
        </authorList>
    </citation>
    <scope>NUCLEOTIDE SEQUENCE [LARGE SCALE GENOMIC DNA]</scope>
    <source>
        <strain evidence="3 4">CCM 8649</strain>
    </source>
</reference>
<proteinExistence type="predicted"/>